<feature type="region of interest" description="Disordered" evidence="1">
    <location>
        <begin position="26"/>
        <end position="221"/>
    </location>
</feature>
<dbReference type="EMBL" id="GEDC01016271">
    <property type="protein sequence ID" value="JAS21027.1"/>
    <property type="molecule type" value="Transcribed_RNA"/>
</dbReference>
<feature type="compositionally biased region" description="Low complexity" evidence="1">
    <location>
        <begin position="47"/>
        <end position="57"/>
    </location>
</feature>
<feature type="compositionally biased region" description="Basic residues" evidence="1">
    <location>
        <begin position="37"/>
        <end position="46"/>
    </location>
</feature>
<proteinExistence type="predicted"/>
<gene>
    <name evidence="3" type="ORF">g.23043</name>
</gene>
<organism evidence="3">
    <name type="scientific">Clastoptera arizonana</name>
    <name type="common">Arizona spittle bug</name>
    <dbReference type="NCBI Taxonomy" id="38151"/>
    <lineage>
        <taxon>Eukaryota</taxon>
        <taxon>Metazoa</taxon>
        <taxon>Ecdysozoa</taxon>
        <taxon>Arthropoda</taxon>
        <taxon>Hexapoda</taxon>
        <taxon>Insecta</taxon>
        <taxon>Pterygota</taxon>
        <taxon>Neoptera</taxon>
        <taxon>Paraneoptera</taxon>
        <taxon>Hemiptera</taxon>
        <taxon>Auchenorrhyncha</taxon>
        <taxon>Cercopoidea</taxon>
        <taxon>Clastopteridae</taxon>
        <taxon>Clastoptera</taxon>
    </lineage>
</organism>
<evidence type="ECO:0000313" key="3">
    <source>
        <dbReference type="EMBL" id="JAS21027.1"/>
    </source>
</evidence>
<feature type="compositionally biased region" description="Basic residues" evidence="1">
    <location>
        <begin position="175"/>
        <end position="196"/>
    </location>
</feature>
<feature type="compositionally biased region" description="Low complexity" evidence="1">
    <location>
        <begin position="206"/>
        <end position="219"/>
    </location>
</feature>
<feature type="chain" id="PRO_5008581095" evidence="2">
    <location>
        <begin position="20"/>
        <end position="346"/>
    </location>
</feature>
<feature type="signal peptide" evidence="2">
    <location>
        <begin position="1"/>
        <end position="19"/>
    </location>
</feature>
<feature type="compositionally biased region" description="Basic residues" evidence="1">
    <location>
        <begin position="121"/>
        <end position="145"/>
    </location>
</feature>
<protein>
    <submittedName>
        <fullName evidence="3">Uncharacterized protein</fullName>
    </submittedName>
</protein>
<keyword evidence="2" id="KW-0732">Signal</keyword>
<feature type="compositionally biased region" description="Basic residues" evidence="1">
    <location>
        <begin position="153"/>
        <end position="165"/>
    </location>
</feature>
<evidence type="ECO:0000256" key="2">
    <source>
        <dbReference type="SAM" id="SignalP"/>
    </source>
</evidence>
<sequence length="346" mass="40740">MLILLLFVVYFCLEDRNKGIYHKMSKYSSDSDEVSYRSKRHGRGRSHVSSDSSASSHFSRKLKRNKKRSHSRSRDNYKYKKKYSPENRTSYNKRSSRDSSRSRDKYIRDKGCSRSISSSRSRQKRRSRSGSYRERRRKYRSRSLSRSHERSRSSSRSKYRSRRQSRSTSIDSYKGRSKKSRSRSTSKSKRKINRRSSSKEKVQLKSMSNRSMSNSSSNSEKCYSKKMLNTIGDTIYIDDSSQSQPKFDVDKIFGEHINYNTLEEINSCSFAPKAFVSSKQHNSENNPIVVDLTIPTVNLSYNDKPNSIFHPNLLVENKEEKLNRWVKKLFQIRQRYYGGELLDINK</sequence>
<reference evidence="3" key="1">
    <citation type="submission" date="2015-12" db="EMBL/GenBank/DDBJ databases">
        <title>De novo transcriptome assembly of four potential Pierce s Disease insect vectors from Arizona vineyards.</title>
        <authorList>
            <person name="Tassone E.E."/>
        </authorList>
    </citation>
    <scope>NUCLEOTIDE SEQUENCE</scope>
</reference>
<accession>A0A1B6D5R4</accession>
<name>A0A1B6D5R4_9HEMI</name>
<evidence type="ECO:0000256" key="1">
    <source>
        <dbReference type="SAM" id="MobiDB-lite"/>
    </source>
</evidence>
<feature type="compositionally biased region" description="Basic and acidic residues" evidence="1">
    <location>
        <begin position="95"/>
        <end position="112"/>
    </location>
</feature>
<dbReference type="AlphaFoldDB" id="A0A1B6D5R4"/>
<feature type="compositionally biased region" description="Basic residues" evidence="1">
    <location>
        <begin position="58"/>
        <end position="71"/>
    </location>
</feature>